<name>A0A562VMV9_9BACT</name>
<accession>A0A562VMV9</accession>
<dbReference type="InterPro" id="IPR051785">
    <property type="entry name" value="MMCE/EMCE_epimerase"/>
</dbReference>
<sequence length="143" mass="15914">MLKKINHIGVAVHNLNEAIPYYAFNLCMTFKGVEEVAGYQVRAAFFQIGESKIELLEPMGKMGFLSEFLLKNGPGIHHIAYEVGDIEAAIKKLEAEGTRMIDRTPRQGAHGARVAFIHPESSQGILTELCQVGNRTYSRNPKQ</sequence>
<feature type="domain" description="VOC" evidence="3">
    <location>
        <begin position="4"/>
        <end position="132"/>
    </location>
</feature>
<keyword evidence="5" id="KW-1185">Reference proteome</keyword>
<dbReference type="InterPro" id="IPR037523">
    <property type="entry name" value="VOC_core"/>
</dbReference>
<evidence type="ECO:0000313" key="4">
    <source>
        <dbReference type="EMBL" id="TWJ19316.1"/>
    </source>
</evidence>
<comment type="similarity">
    <text evidence="1">Belongs to the methylmalonyl-CoA epimerase family.</text>
</comment>
<dbReference type="AlphaFoldDB" id="A0A562VMV9"/>
<dbReference type="Pfam" id="PF13669">
    <property type="entry name" value="Glyoxalase_4"/>
    <property type="match status" value="1"/>
</dbReference>
<reference evidence="4 5" key="1">
    <citation type="submission" date="2019-07" db="EMBL/GenBank/DDBJ databases">
        <title>Genomic Encyclopedia of Archaeal and Bacterial Type Strains, Phase II (KMG-II): from individual species to whole genera.</title>
        <authorList>
            <person name="Goeker M."/>
        </authorList>
    </citation>
    <scope>NUCLEOTIDE SEQUENCE [LARGE SCALE GENOMIC DNA]</scope>
    <source>
        <strain evidence="4 5">ATCC BAA-1139</strain>
    </source>
</reference>
<dbReference type="RefSeq" id="WP_145021300.1">
    <property type="nucleotide sequence ID" value="NZ_VLLN01000009.1"/>
</dbReference>
<dbReference type="GO" id="GO:0004493">
    <property type="term" value="F:methylmalonyl-CoA epimerase activity"/>
    <property type="evidence" value="ECO:0007669"/>
    <property type="project" value="TreeGrafter"/>
</dbReference>
<comment type="caution">
    <text evidence="4">The sequence shown here is derived from an EMBL/GenBank/DDBJ whole genome shotgun (WGS) entry which is preliminary data.</text>
</comment>
<dbReference type="PANTHER" id="PTHR43048">
    <property type="entry name" value="METHYLMALONYL-COA EPIMERASE"/>
    <property type="match status" value="1"/>
</dbReference>
<dbReference type="InterPro" id="IPR017515">
    <property type="entry name" value="MeMalonyl-CoA_epimerase"/>
</dbReference>
<evidence type="ECO:0000256" key="2">
    <source>
        <dbReference type="ARBA" id="ARBA00022723"/>
    </source>
</evidence>
<dbReference type="GO" id="GO:0046491">
    <property type="term" value="P:L-methylmalonyl-CoA metabolic process"/>
    <property type="evidence" value="ECO:0007669"/>
    <property type="project" value="TreeGrafter"/>
</dbReference>
<dbReference type="InterPro" id="IPR029068">
    <property type="entry name" value="Glyas_Bleomycin-R_OHBP_Dase"/>
</dbReference>
<proteinExistence type="inferred from homology"/>
<evidence type="ECO:0000256" key="1">
    <source>
        <dbReference type="ARBA" id="ARBA00009308"/>
    </source>
</evidence>
<evidence type="ECO:0000259" key="3">
    <source>
        <dbReference type="PROSITE" id="PS51819"/>
    </source>
</evidence>
<evidence type="ECO:0000313" key="5">
    <source>
        <dbReference type="Proteomes" id="UP000319449"/>
    </source>
</evidence>
<dbReference type="PROSITE" id="PS51819">
    <property type="entry name" value="VOC"/>
    <property type="match status" value="1"/>
</dbReference>
<gene>
    <name evidence="4" type="ORF">JN12_01729</name>
</gene>
<dbReference type="PANTHER" id="PTHR43048:SF3">
    <property type="entry name" value="METHYLMALONYL-COA EPIMERASE, MITOCHONDRIAL"/>
    <property type="match status" value="1"/>
</dbReference>
<protein>
    <submittedName>
        <fullName evidence="4">Methylmalonyl-CoA epimerase</fullName>
    </submittedName>
</protein>
<dbReference type="NCBIfam" id="TIGR03081">
    <property type="entry name" value="metmalonyl_epim"/>
    <property type="match status" value="1"/>
</dbReference>
<dbReference type="SUPFAM" id="SSF54593">
    <property type="entry name" value="Glyoxalase/Bleomycin resistance protein/Dihydroxybiphenyl dioxygenase"/>
    <property type="match status" value="1"/>
</dbReference>
<dbReference type="EMBL" id="VLLN01000009">
    <property type="protein sequence ID" value="TWJ19316.1"/>
    <property type="molecule type" value="Genomic_DNA"/>
</dbReference>
<dbReference type="OrthoDB" id="332982at2"/>
<keyword evidence="2" id="KW-0479">Metal-binding</keyword>
<dbReference type="Proteomes" id="UP000319449">
    <property type="component" value="Unassembled WGS sequence"/>
</dbReference>
<dbReference type="Gene3D" id="3.10.180.10">
    <property type="entry name" value="2,3-Dihydroxybiphenyl 1,2-Dioxygenase, domain 1"/>
    <property type="match status" value="1"/>
</dbReference>
<dbReference type="CDD" id="cd07249">
    <property type="entry name" value="MMCE"/>
    <property type="match status" value="1"/>
</dbReference>
<organism evidence="4 5">
    <name type="scientific">Geobacter argillaceus</name>
    <dbReference type="NCBI Taxonomy" id="345631"/>
    <lineage>
        <taxon>Bacteria</taxon>
        <taxon>Pseudomonadati</taxon>
        <taxon>Thermodesulfobacteriota</taxon>
        <taxon>Desulfuromonadia</taxon>
        <taxon>Geobacterales</taxon>
        <taxon>Geobacteraceae</taxon>
        <taxon>Geobacter</taxon>
    </lineage>
</organism>
<dbReference type="GO" id="GO:0046872">
    <property type="term" value="F:metal ion binding"/>
    <property type="evidence" value="ECO:0007669"/>
    <property type="project" value="UniProtKB-KW"/>
</dbReference>